<evidence type="ECO:0000313" key="3">
    <source>
        <dbReference type="Proteomes" id="UP000199199"/>
    </source>
</evidence>
<dbReference type="InterPro" id="IPR055768">
    <property type="entry name" value="DUF7344"/>
</dbReference>
<dbReference type="Proteomes" id="UP000199199">
    <property type="component" value="Unassembled WGS sequence"/>
</dbReference>
<dbReference type="InterPro" id="IPR036388">
    <property type="entry name" value="WH-like_DNA-bd_sf"/>
</dbReference>
<gene>
    <name evidence="2" type="ORF">SAMN04488556_0724</name>
</gene>
<dbReference type="Gene3D" id="1.10.10.10">
    <property type="entry name" value="Winged helix-like DNA-binding domain superfamily/Winged helix DNA-binding domain"/>
    <property type="match status" value="1"/>
</dbReference>
<evidence type="ECO:0000313" key="2">
    <source>
        <dbReference type="EMBL" id="SFS42480.1"/>
    </source>
</evidence>
<protein>
    <recommendedName>
        <fullName evidence="1">DUF7344 domain-containing protein</fullName>
    </recommendedName>
</protein>
<reference evidence="3" key="1">
    <citation type="submission" date="2016-10" db="EMBL/GenBank/DDBJ databases">
        <authorList>
            <person name="Varghese N."/>
            <person name="Submissions S."/>
        </authorList>
    </citation>
    <scope>NUCLEOTIDE SEQUENCE [LARGE SCALE GENOMIC DNA]</scope>
    <source>
        <strain evidence="3">DSM 22427</strain>
    </source>
</reference>
<proteinExistence type="predicted"/>
<sequence length="100" mass="10885">MPSFTDVANRYRRQTLSILAEEQPLDVSELASRIAARSPDGASGEPTDAQVRSARVALYHVHLPKLADSGLISYARESGEVTVPAEVDDLEAIAETYRSQ</sequence>
<evidence type="ECO:0000259" key="1">
    <source>
        <dbReference type="Pfam" id="PF24035"/>
    </source>
</evidence>
<dbReference type="Pfam" id="PF24035">
    <property type="entry name" value="DUF7344"/>
    <property type="match status" value="1"/>
</dbReference>
<feature type="domain" description="DUF7344" evidence="1">
    <location>
        <begin position="8"/>
        <end position="82"/>
    </location>
</feature>
<accession>A0A1I6PQS8</accession>
<keyword evidence="3" id="KW-1185">Reference proteome</keyword>
<dbReference type="EMBL" id="FOZS01000001">
    <property type="protein sequence ID" value="SFS42480.1"/>
    <property type="molecule type" value="Genomic_DNA"/>
</dbReference>
<dbReference type="AlphaFoldDB" id="A0A1I6PQS8"/>
<organism evidence="2 3">
    <name type="scientific">Halostagnicola kamekurae</name>
    <dbReference type="NCBI Taxonomy" id="619731"/>
    <lineage>
        <taxon>Archaea</taxon>
        <taxon>Methanobacteriati</taxon>
        <taxon>Methanobacteriota</taxon>
        <taxon>Stenosarchaea group</taxon>
        <taxon>Halobacteria</taxon>
        <taxon>Halobacteriales</taxon>
        <taxon>Natrialbaceae</taxon>
        <taxon>Halostagnicola</taxon>
    </lineage>
</organism>
<name>A0A1I6PQS8_9EURY</name>